<feature type="transmembrane region" description="Helical" evidence="1">
    <location>
        <begin position="156"/>
        <end position="187"/>
    </location>
</feature>
<keyword evidence="1" id="KW-0812">Transmembrane</keyword>
<organism evidence="2 3">
    <name type="scientific">Ditylenchus dipsaci</name>
    <dbReference type="NCBI Taxonomy" id="166011"/>
    <lineage>
        <taxon>Eukaryota</taxon>
        <taxon>Metazoa</taxon>
        <taxon>Ecdysozoa</taxon>
        <taxon>Nematoda</taxon>
        <taxon>Chromadorea</taxon>
        <taxon>Rhabditida</taxon>
        <taxon>Tylenchina</taxon>
        <taxon>Tylenchomorpha</taxon>
        <taxon>Sphaerularioidea</taxon>
        <taxon>Anguinidae</taxon>
        <taxon>Anguininae</taxon>
        <taxon>Ditylenchus</taxon>
    </lineage>
</organism>
<protein>
    <submittedName>
        <fullName evidence="3">G-protein coupled receptors family 1 profile domain-containing protein</fullName>
    </submittedName>
</protein>
<feature type="transmembrane region" description="Helical" evidence="1">
    <location>
        <begin position="109"/>
        <end position="135"/>
    </location>
</feature>
<feature type="transmembrane region" description="Helical" evidence="1">
    <location>
        <begin position="38"/>
        <end position="60"/>
    </location>
</feature>
<evidence type="ECO:0000313" key="2">
    <source>
        <dbReference type="Proteomes" id="UP000887574"/>
    </source>
</evidence>
<dbReference type="AlphaFoldDB" id="A0A915DWN2"/>
<proteinExistence type="predicted"/>
<reference evidence="3" key="1">
    <citation type="submission" date="2022-11" db="UniProtKB">
        <authorList>
            <consortium name="WormBaseParasite"/>
        </authorList>
    </citation>
    <scope>IDENTIFICATION</scope>
</reference>
<keyword evidence="2" id="KW-1185">Reference proteome</keyword>
<feature type="transmembrane region" description="Helical" evidence="1">
    <location>
        <begin position="72"/>
        <end position="97"/>
    </location>
</feature>
<dbReference type="Pfam" id="PF10321">
    <property type="entry name" value="7TM_GPCR_Srt"/>
    <property type="match status" value="1"/>
</dbReference>
<evidence type="ECO:0000313" key="3">
    <source>
        <dbReference type="WBParaSite" id="jg24270"/>
    </source>
</evidence>
<dbReference type="Proteomes" id="UP000887574">
    <property type="component" value="Unplaced"/>
</dbReference>
<dbReference type="SUPFAM" id="SSF81321">
    <property type="entry name" value="Family A G protein-coupled receptor-like"/>
    <property type="match status" value="1"/>
</dbReference>
<dbReference type="PANTHER" id="PTHR23021">
    <property type="entry name" value="SERPENTINE RECEPTOR, CLASS T"/>
    <property type="match status" value="1"/>
</dbReference>
<evidence type="ECO:0000256" key="1">
    <source>
        <dbReference type="SAM" id="Phobius"/>
    </source>
</evidence>
<dbReference type="PANTHER" id="PTHR23021:SF11">
    <property type="entry name" value="SERPENTINE RECEPTOR, CLASS T"/>
    <property type="match status" value="1"/>
</dbReference>
<keyword evidence="1" id="KW-1133">Transmembrane helix</keyword>
<dbReference type="Gene3D" id="1.20.1070.10">
    <property type="entry name" value="Rhodopsin 7-helix transmembrane proteins"/>
    <property type="match status" value="1"/>
</dbReference>
<keyword evidence="1" id="KW-0472">Membrane</keyword>
<dbReference type="InterPro" id="IPR019425">
    <property type="entry name" value="7TM_GPCR_serpentine_rcpt_Srt"/>
</dbReference>
<accession>A0A915DWN2</accession>
<sequence>MSLKTYFLHPDQFDRYYNCTAYDVDSIALDQRRHPFRAIVFCVLGVFYELIYLPCLYAIWKCSKKHAQQASCYRLMFLLGLSDVVGIMLTTFFVGYFTFQGFVFCSRPLLFYICCVAGTYLWVLATTTALILALNRCIVIYNPHTAERLFKGAMRISVWLLIPWTCSSLFCWFVPPVIYSSISSYFYFNPHQHYLPEEGHYSVVHWFYNWFVVVAIFTIYTIFATLFSKKYYAKGSTLRGNRKLLRELSTFLQVLVTCSFVTLAALCYVYQDYLQNFAFPAMIGYICYQGSPAIIYLCMNQSIRNILVNSCNALDIILSKARISNIWTTSNNNHHEGYISSTLN</sequence>
<feature type="transmembrane region" description="Helical" evidence="1">
    <location>
        <begin position="248"/>
        <end position="271"/>
    </location>
</feature>
<feature type="transmembrane region" description="Helical" evidence="1">
    <location>
        <begin position="277"/>
        <end position="299"/>
    </location>
</feature>
<feature type="transmembrane region" description="Helical" evidence="1">
    <location>
        <begin position="207"/>
        <end position="227"/>
    </location>
</feature>
<name>A0A915DWN2_9BILA</name>
<dbReference type="WBParaSite" id="jg24270">
    <property type="protein sequence ID" value="jg24270"/>
    <property type="gene ID" value="jg24270"/>
</dbReference>